<dbReference type="STRING" id="283909.R7TAC0"/>
<dbReference type="Gene3D" id="2.10.25.10">
    <property type="entry name" value="Laminin"/>
    <property type="match status" value="2"/>
</dbReference>
<dbReference type="PROSITE" id="PS01187">
    <property type="entry name" value="EGF_CA"/>
    <property type="match status" value="1"/>
</dbReference>
<evidence type="ECO:0000256" key="3">
    <source>
        <dbReference type="ARBA" id="ARBA00022737"/>
    </source>
</evidence>
<dbReference type="EMBL" id="AMQN01003462">
    <property type="status" value="NOT_ANNOTATED_CDS"/>
    <property type="molecule type" value="Genomic_DNA"/>
</dbReference>
<dbReference type="InterPro" id="IPR001881">
    <property type="entry name" value="EGF-like_Ca-bd_dom"/>
</dbReference>
<dbReference type="InterPro" id="IPR000742">
    <property type="entry name" value="EGF"/>
</dbReference>
<reference evidence="9" key="1">
    <citation type="submission" date="2012-12" db="EMBL/GenBank/DDBJ databases">
        <authorList>
            <person name="Hellsten U."/>
            <person name="Grimwood J."/>
            <person name="Chapman J.A."/>
            <person name="Shapiro H."/>
            <person name="Aerts A."/>
            <person name="Otillar R.P."/>
            <person name="Terry A.Y."/>
            <person name="Boore J.L."/>
            <person name="Simakov O."/>
            <person name="Marletaz F."/>
            <person name="Cho S.-J."/>
            <person name="Edsinger-Gonzales E."/>
            <person name="Havlak P."/>
            <person name="Kuo D.-H."/>
            <person name="Larsson T."/>
            <person name="Lv J."/>
            <person name="Arendt D."/>
            <person name="Savage R."/>
            <person name="Osoegawa K."/>
            <person name="de Jong P."/>
            <person name="Lindberg D.R."/>
            <person name="Seaver E.C."/>
            <person name="Weisblat D.A."/>
            <person name="Putnam N.H."/>
            <person name="Grigoriev I.V."/>
            <person name="Rokhsar D.S."/>
        </authorList>
    </citation>
    <scope>NUCLEOTIDE SEQUENCE</scope>
    <source>
        <strain evidence="9">I ESC-2004</strain>
    </source>
</reference>
<evidence type="ECO:0000256" key="1">
    <source>
        <dbReference type="ARBA" id="ARBA00022536"/>
    </source>
</evidence>
<dbReference type="SMART" id="SM00181">
    <property type="entry name" value="EGF"/>
    <property type="match status" value="2"/>
</dbReference>
<keyword evidence="3" id="KW-0677">Repeat</keyword>
<dbReference type="InterPro" id="IPR018097">
    <property type="entry name" value="EGF_Ca-bd_CS"/>
</dbReference>
<dbReference type="InterPro" id="IPR000152">
    <property type="entry name" value="EGF-type_Asp/Asn_hydroxyl_site"/>
</dbReference>
<evidence type="ECO:0000256" key="2">
    <source>
        <dbReference type="ARBA" id="ARBA00022729"/>
    </source>
</evidence>
<dbReference type="PRINTS" id="PR00010">
    <property type="entry name" value="EGFBLOOD"/>
</dbReference>
<dbReference type="PROSITE" id="PS50026">
    <property type="entry name" value="EGF_3"/>
    <property type="match status" value="2"/>
</dbReference>
<evidence type="ECO:0000256" key="5">
    <source>
        <dbReference type="PROSITE-ProRule" id="PRU00076"/>
    </source>
</evidence>
<dbReference type="PANTHER" id="PTHR12916:SF4">
    <property type="entry name" value="UNINFLATABLE, ISOFORM C"/>
    <property type="match status" value="1"/>
</dbReference>
<dbReference type="EnsemblMetazoa" id="CapteT89796">
    <property type="protein sequence ID" value="CapteP89796"/>
    <property type="gene ID" value="CapteG89796"/>
</dbReference>
<dbReference type="CDD" id="cd00054">
    <property type="entry name" value="EGF_CA"/>
    <property type="match status" value="2"/>
</dbReference>
<keyword evidence="1 5" id="KW-0245">EGF-like domain</keyword>
<dbReference type="AlphaFoldDB" id="R7TAC0"/>
<keyword evidence="2" id="KW-0732">Signal</keyword>
<dbReference type="EMBL" id="KB311873">
    <property type="protein sequence ID" value="ELT88335.1"/>
    <property type="molecule type" value="Genomic_DNA"/>
</dbReference>
<dbReference type="PANTHER" id="PTHR12916">
    <property type="entry name" value="CYTOCHROME C OXIDASE POLYPEPTIDE VIC-2"/>
    <property type="match status" value="1"/>
</dbReference>
<dbReference type="HOGENOM" id="CLU_1726820_0_0_1"/>
<organism evidence="7">
    <name type="scientific">Capitella teleta</name>
    <name type="common">Polychaete worm</name>
    <dbReference type="NCBI Taxonomy" id="283909"/>
    <lineage>
        <taxon>Eukaryota</taxon>
        <taxon>Metazoa</taxon>
        <taxon>Spiralia</taxon>
        <taxon>Lophotrochozoa</taxon>
        <taxon>Annelida</taxon>
        <taxon>Polychaeta</taxon>
        <taxon>Sedentaria</taxon>
        <taxon>Scolecida</taxon>
        <taxon>Capitellidae</taxon>
        <taxon>Capitella</taxon>
    </lineage>
</organism>
<dbReference type="GO" id="GO:0007219">
    <property type="term" value="P:Notch signaling pathway"/>
    <property type="evidence" value="ECO:0007669"/>
    <property type="project" value="TreeGrafter"/>
</dbReference>
<dbReference type="PROSITE" id="PS00010">
    <property type="entry name" value="ASX_HYDROXYL"/>
    <property type="match status" value="2"/>
</dbReference>
<proteinExistence type="predicted"/>
<dbReference type="OrthoDB" id="430340at2759"/>
<dbReference type="GO" id="GO:0005112">
    <property type="term" value="F:Notch binding"/>
    <property type="evidence" value="ECO:0007669"/>
    <property type="project" value="TreeGrafter"/>
</dbReference>
<reference evidence="8" key="3">
    <citation type="submission" date="2015-06" db="UniProtKB">
        <authorList>
            <consortium name="EnsemblMetazoa"/>
        </authorList>
    </citation>
    <scope>IDENTIFICATION</scope>
</reference>
<keyword evidence="4" id="KW-1015">Disulfide bond</keyword>
<comment type="caution">
    <text evidence="5">Lacks conserved residue(s) required for the propagation of feature annotation.</text>
</comment>
<feature type="non-terminal residue" evidence="7">
    <location>
        <position position="1"/>
    </location>
</feature>
<protein>
    <recommendedName>
        <fullName evidence="6">EGF-like domain-containing protein</fullName>
    </recommendedName>
</protein>
<keyword evidence="9" id="KW-1185">Reference proteome</keyword>
<dbReference type="GO" id="GO:0005509">
    <property type="term" value="F:calcium ion binding"/>
    <property type="evidence" value="ECO:0007669"/>
    <property type="project" value="InterPro"/>
</dbReference>
<dbReference type="SUPFAM" id="SSF57196">
    <property type="entry name" value="EGF/Laminin"/>
    <property type="match status" value="2"/>
</dbReference>
<dbReference type="Proteomes" id="UP000014760">
    <property type="component" value="Unassembled WGS sequence"/>
</dbReference>
<evidence type="ECO:0000313" key="8">
    <source>
        <dbReference type="EnsemblMetazoa" id="CapteP89796"/>
    </source>
</evidence>
<feature type="domain" description="EGF-like" evidence="6">
    <location>
        <begin position="1"/>
        <end position="36"/>
    </location>
</feature>
<accession>R7TAC0</accession>
<dbReference type="SMART" id="SM00179">
    <property type="entry name" value="EGF_CA"/>
    <property type="match status" value="2"/>
</dbReference>
<dbReference type="FunFam" id="2.10.25.10:FF:000039">
    <property type="entry name" value="Crumbs cell polarity complex component 1"/>
    <property type="match status" value="2"/>
</dbReference>
<feature type="domain" description="EGF-like" evidence="6">
    <location>
        <begin position="38"/>
        <end position="75"/>
    </location>
</feature>
<evidence type="ECO:0000313" key="7">
    <source>
        <dbReference type="EMBL" id="ELT88335.1"/>
    </source>
</evidence>
<evidence type="ECO:0000259" key="6">
    <source>
        <dbReference type="PROSITE" id="PS50026"/>
    </source>
</evidence>
<dbReference type="Pfam" id="PF00008">
    <property type="entry name" value="EGF"/>
    <property type="match status" value="2"/>
</dbReference>
<sequence length="152" mass="16976">NECVSCPCLNGGDCVDQLSAYTCSCSGTGFTGINCETEFDECVSDPCLNGGRCLDQFNGYICFCLGTGFEGDHCETGKNYTKLSSTHLLPQPVNGTDVTYIQRLLHVTYKGLIIQSHHIYPGEIALLIITFAHWFELQKHIRIRIYIHINLY</sequence>
<gene>
    <name evidence="7" type="ORF">CAPTEDRAFT_89796</name>
</gene>
<evidence type="ECO:0000313" key="9">
    <source>
        <dbReference type="Proteomes" id="UP000014760"/>
    </source>
</evidence>
<evidence type="ECO:0000256" key="4">
    <source>
        <dbReference type="ARBA" id="ARBA00023157"/>
    </source>
</evidence>
<name>R7TAC0_CAPTE</name>
<reference evidence="7 9" key="2">
    <citation type="journal article" date="2013" name="Nature">
        <title>Insights into bilaterian evolution from three spiralian genomes.</title>
        <authorList>
            <person name="Simakov O."/>
            <person name="Marletaz F."/>
            <person name="Cho S.J."/>
            <person name="Edsinger-Gonzales E."/>
            <person name="Havlak P."/>
            <person name="Hellsten U."/>
            <person name="Kuo D.H."/>
            <person name="Larsson T."/>
            <person name="Lv J."/>
            <person name="Arendt D."/>
            <person name="Savage R."/>
            <person name="Osoegawa K."/>
            <person name="de Jong P."/>
            <person name="Grimwood J."/>
            <person name="Chapman J.A."/>
            <person name="Shapiro H."/>
            <person name="Aerts A."/>
            <person name="Otillar R.P."/>
            <person name="Terry A.Y."/>
            <person name="Boore J.L."/>
            <person name="Grigoriev I.V."/>
            <person name="Lindberg D.R."/>
            <person name="Seaver E.C."/>
            <person name="Weisblat D.A."/>
            <person name="Putnam N.H."/>
            <person name="Rokhsar D.S."/>
        </authorList>
    </citation>
    <scope>NUCLEOTIDE SEQUENCE</scope>
    <source>
        <strain evidence="7 9">I ESC-2004</strain>
    </source>
</reference>